<gene>
    <name evidence="8" type="primary">Vigan.09G227200</name>
    <name evidence="8" type="ORF">VIGAN_09227200</name>
</gene>
<evidence type="ECO:0000256" key="5">
    <source>
        <dbReference type="SAM" id="Coils"/>
    </source>
</evidence>
<keyword evidence="2" id="KW-0805">Transcription regulation</keyword>
<protein>
    <recommendedName>
        <fullName evidence="7">BHLH domain-containing protein</fullName>
    </recommendedName>
</protein>
<keyword evidence="3" id="KW-0804">Transcription</keyword>
<dbReference type="AlphaFoldDB" id="A0A0S3T0A8"/>
<dbReference type="InterPro" id="IPR011598">
    <property type="entry name" value="bHLH_dom"/>
</dbReference>
<comment type="subcellular location">
    <subcellularLocation>
        <location evidence="1">Nucleus</location>
    </subcellularLocation>
</comment>
<dbReference type="GO" id="GO:0080090">
    <property type="term" value="P:regulation of primary metabolic process"/>
    <property type="evidence" value="ECO:0007669"/>
    <property type="project" value="UniProtKB-ARBA"/>
</dbReference>
<evidence type="ECO:0000256" key="3">
    <source>
        <dbReference type="ARBA" id="ARBA00023163"/>
    </source>
</evidence>
<dbReference type="InterPro" id="IPR036638">
    <property type="entry name" value="HLH_DNA-bd_sf"/>
</dbReference>
<evidence type="ECO:0000313" key="8">
    <source>
        <dbReference type="EMBL" id="BAT98605.1"/>
    </source>
</evidence>
<dbReference type="EMBL" id="AP015042">
    <property type="protein sequence ID" value="BAT98605.1"/>
    <property type="molecule type" value="Genomic_DNA"/>
</dbReference>
<dbReference type="PANTHER" id="PTHR45959">
    <property type="entry name" value="BHLH TRANSCRIPTION FACTOR"/>
    <property type="match status" value="1"/>
</dbReference>
<evidence type="ECO:0000256" key="2">
    <source>
        <dbReference type="ARBA" id="ARBA00023015"/>
    </source>
</evidence>
<sequence>MTLWSAPQRPIMNDLTSQDHSSNASHLKCMKNEYHLVASLPILYYIYVTRSSATTTPPLLLFLFIIIYYFITPMKEVSWQNDWHPQTEMDCQNEFFYDYDPINDDCDDFFTDIILQPTPPTPFSSESESDHSFRASNTVQTTSFLPSAAVNAVASKRSAPRTYILSFDSSTVVPATPEPSVPSSLLPAKRALHTQSPTTRPNQASKRTRTSSQTVDHIMAERKRRQELTERFIALSATIPGLNKTDKASVLRAAIDYVKQLKEKVDELEKQNRKSAAETVILVNKTDSNGNEDSTNSTETNCSMLPEMEARVLGKEVLIEIHCEKEYGVELKILDHLENLHLCVTGSSVLPFGNSALCITITAQMDEEYEMTVNDLVKNLREVLSKSHLVSYSDPY</sequence>
<evidence type="ECO:0000313" key="9">
    <source>
        <dbReference type="Proteomes" id="UP000291084"/>
    </source>
</evidence>
<dbReference type="OrthoDB" id="690068at2759"/>
<proteinExistence type="predicted"/>
<accession>A0A0S3T0A8</accession>
<dbReference type="Gene3D" id="4.10.280.10">
    <property type="entry name" value="Helix-loop-helix DNA-binding domain"/>
    <property type="match status" value="1"/>
</dbReference>
<dbReference type="GO" id="GO:0046983">
    <property type="term" value="F:protein dimerization activity"/>
    <property type="evidence" value="ECO:0007669"/>
    <property type="project" value="InterPro"/>
</dbReference>
<dbReference type="GO" id="GO:0005634">
    <property type="term" value="C:nucleus"/>
    <property type="evidence" value="ECO:0007669"/>
    <property type="project" value="UniProtKB-SubCell"/>
</dbReference>
<dbReference type="PROSITE" id="PS50888">
    <property type="entry name" value="BHLH"/>
    <property type="match status" value="1"/>
</dbReference>
<dbReference type="SUPFAM" id="SSF47459">
    <property type="entry name" value="HLH, helix-loop-helix DNA-binding domain"/>
    <property type="match status" value="1"/>
</dbReference>
<evidence type="ECO:0000256" key="1">
    <source>
        <dbReference type="ARBA" id="ARBA00004123"/>
    </source>
</evidence>
<evidence type="ECO:0000256" key="6">
    <source>
        <dbReference type="SAM" id="MobiDB-lite"/>
    </source>
</evidence>
<keyword evidence="4" id="KW-0539">Nucleus</keyword>
<feature type="compositionally biased region" description="Polar residues" evidence="6">
    <location>
        <begin position="193"/>
        <end position="215"/>
    </location>
</feature>
<reference evidence="8 9" key="1">
    <citation type="journal article" date="2015" name="Sci. Rep.">
        <title>The power of single molecule real-time sequencing technology in the de novo assembly of a eukaryotic genome.</title>
        <authorList>
            <person name="Sakai H."/>
            <person name="Naito K."/>
            <person name="Ogiso-Tanaka E."/>
            <person name="Takahashi Y."/>
            <person name="Iseki K."/>
            <person name="Muto C."/>
            <person name="Satou K."/>
            <person name="Teruya K."/>
            <person name="Shiroma A."/>
            <person name="Shimoji M."/>
            <person name="Hirano T."/>
            <person name="Itoh T."/>
            <person name="Kaga A."/>
            <person name="Tomooka N."/>
        </authorList>
    </citation>
    <scope>NUCLEOTIDE SEQUENCE [LARGE SCALE GENOMIC DNA]</scope>
    <source>
        <strain evidence="9">cv. Shumari</strain>
    </source>
</reference>
<keyword evidence="9" id="KW-1185">Reference proteome</keyword>
<dbReference type="PANTHER" id="PTHR45959:SF8">
    <property type="entry name" value="PROTEIN, PUTATIVE-RELATED"/>
    <property type="match status" value="1"/>
</dbReference>
<organism evidence="8 9">
    <name type="scientific">Vigna angularis var. angularis</name>
    <dbReference type="NCBI Taxonomy" id="157739"/>
    <lineage>
        <taxon>Eukaryota</taxon>
        <taxon>Viridiplantae</taxon>
        <taxon>Streptophyta</taxon>
        <taxon>Embryophyta</taxon>
        <taxon>Tracheophyta</taxon>
        <taxon>Spermatophyta</taxon>
        <taxon>Magnoliopsida</taxon>
        <taxon>eudicotyledons</taxon>
        <taxon>Gunneridae</taxon>
        <taxon>Pentapetalae</taxon>
        <taxon>rosids</taxon>
        <taxon>fabids</taxon>
        <taxon>Fabales</taxon>
        <taxon>Fabaceae</taxon>
        <taxon>Papilionoideae</taxon>
        <taxon>50 kb inversion clade</taxon>
        <taxon>NPAAA clade</taxon>
        <taxon>indigoferoid/millettioid clade</taxon>
        <taxon>Phaseoleae</taxon>
        <taxon>Vigna</taxon>
    </lineage>
</organism>
<name>A0A0S3T0A8_PHAAN</name>
<feature type="region of interest" description="Disordered" evidence="6">
    <location>
        <begin position="173"/>
        <end position="215"/>
    </location>
</feature>
<evidence type="ECO:0000256" key="4">
    <source>
        <dbReference type="ARBA" id="ARBA00023242"/>
    </source>
</evidence>
<dbReference type="InterPro" id="IPR052610">
    <property type="entry name" value="bHLH_transcription_regulator"/>
</dbReference>
<dbReference type="Proteomes" id="UP000291084">
    <property type="component" value="Chromosome 9"/>
</dbReference>
<feature type="coiled-coil region" evidence="5">
    <location>
        <begin position="251"/>
        <end position="278"/>
    </location>
</feature>
<dbReference type="Pfam" id="PF00010">
    <property type="entry name" value="HLH"/>
    <property type="match status" value="1"/>
</dbReference>
<dbReference type="SMART" id="SM00353">
    <property type="entry name" value="HLH"/>
    <property type="match status" value="1"/>
</dbReference>
<keyword evidence="5" id="KW-0175">Coiled coil</keyword>
<evidence type="ECO:0000259" key="7">
    <source>
        <dbReference type="PROSITE" id="PS50888"/>
    </source>
</evidence>
<feature type="domain" description="BHLH" evidence="7">
    <location>
        <begin position="212"/>
        <end position="261"/>
    </location>
</feature>